<reference evidence="2 3" key="1">
    <citation type="submission" date="2014-07" db="EMBL/GenBank/DDBJ databases">
        <title>Unique and conserved regions in Vibrio harveyi and related species in comparison with the shrimp pathogen Vibrio harveyi CAIM 1792.</title>
        <authorList>
            <person name="Espinoza-Valles I."/>
            <person name="Vora G."/>
            <person name="Leekitcharoenphon P."/>
            <person name="Ussery D."/>
            <person name="Hoj L."/>
            <person name="Gomez-Gil B."/>
        </authorList>
    </citation>
    <scope>NUCLEOTIDE SEQUENCE [LARGE SCALE GENOMIC DNA]</scope>
    <source>
        <strain evidence="3">CAIM 1854 / LMG 25443</strain>
    </source>
</reference>
<keyword evidence="1" id="KW-1133">Transmembrane helix</keyword>
<dbReference type="Proteomes" id="UP000031586">
    <property type="component" value="Unassembled WGS sequence"/>
</dbReference>
<gene>
    <name evidence="2" type="ORF">H735_09405</name>
</gene>
<keyword evidence="1" id="KW-0812">Transmembrane</keyword>
<name>A0A0C1ZIU6_9VIBR</name>
<evidence type="ECO:0000256" key="1">
    <source>
        <dbReference type="SAM" id="Phobius"/>
    </source>
</evidence>
<protein>
    <submittedName>
        <fullName evidence="2">Uncharacterized protein</fullName>
    </submittedName>
</protein>
<evidence type="ECO:0000313" key="2">
    <source>
        <dbReference type="EMBL" id="KIF53146.1"/>
    </source>
</evidence>
<feature type="transmembrane region" description="Helical" evidence="1">
    <location>
        <begin position="20"/>
        <end position="41"/>
    </location>
</feature>
<dbReference type="RefSeq" id="WP_027726557.1">
    <property type="nucleotide sequence ID" value="NZ_BAOH01000005.1"/>
</dbReference>
<dbReference type="EMBL" id="JPRD01000015">
    <property type="protein sequence ID" value="KIF53146.1"/>
    <property type="molecule type" value="Genomic_DNA"/>
</dbReference>
<proteinExistence type="predicted"/>
<dbReference type="AlphaFoldDB" id="A0A0C1ZIU6"/>
<sequence>MFSNPRADEMELIILKMWPYVSYVFAAALVIILIQYTLVVFVHNKIRLITPMVGLSIYSYPIVLSTVLNINLPSDHGILNDLIRPYFVIIVIITFYALYRGYEIEVGSGTNSTIQSTRQELSGLEELKDRANCHRYLEQRTSDTENTVVATDLKQQHKLEPEATVRKISLD</sequence>
<accession>A0A0C1ZIU6</accession>
<evidence type="ECO:0000313" key="3">
    <source>
        <dbReference type="Proteomes" id="UP000031586"/>
    </source>
</evidence>
<organism evidence="2 3">
    <name type="scientific">Vibrio owensii CAIM 1854 = LMG 25443</name>
    <dbReference type="NCBI Taxonomy" id="1229493"/>
    <lineage>
        <taxon>Bacteria</taxon>
        <taxon>Pseudomonadati</taxon>
        <taxon>Pseudomonadota</taxon>
        <taxon>Gammaproteobacteria</taxon>
        <taxon>Vibrionales</taxon>
        <taxon>Vibrionaceae</taxon>
        <taxon>Vibrio</taxon>
    </lineage>
</organism>
<dbReference type="PATRIC" id="fig|1229493.5.peg.965"/>
<keyword evidence="1" id="KW-0472">Membrane</keyword>
<feature type="transmembrane region" description="Helical" evidence="1">
    <location>
        <begin position="48"/>
        <end position="70"/>
    </location>
</feature>
<feature type="transmembrane region" description="Helical" evidence="1">
    <location>
        <begin position="82"/>
        <end position="99"/>
    </location>
</feature>
<comment type="caution">
    <text evidence="2">The sequence shown here is derived from an EMBL/GenBank/DDBJ whole genome shotgun (WGS) entry which is preliminary data.</text>
</comment>